<dbReference type="KEGG" id="ppsc:EHS13_27515"/>
<dbReference type="InterPro" id="IPR000600">
    <property type="entry name" value="ROK"/>
</dbReference>
<evidence type="ECO:0000313" key="6">
    <source>
        <dbReference type="Proteomes" id="UP000426246"/>
    </source>
</evidence>
<dbReference type="SUPFAM" id="SSF53067">
    <property type="entry name" value="Actin-like ATPase domain"/>
    <property type="match status" value="1"/>
</dbReference>
<dbReference type="InterPro" id="IPR049874">
    <property type="entry name" value="ROK_cs"/>
</dbReference>
<organism evidence="5 6">
    <name type="scientific">Paenibacillus psychroresistens</name>
    <dbReference type="NCBI Taxonomy" id="1778678"/>
    <lineage>
        <taxon>Bacteria</taxon>
        <taxon>Bacillati</taxon>
        <taxon>Bacillota</taxon>
        <taxon>Bacilli</taxon>
        <taxon>Bacillales</taxon>
        <taxon>Paenibacillaceae</taxon>
        <taxon>Paenibacillus</taxon>
    </lineage>
</organism>
<dbReference type="Gene3D" id="1.10.10.10">
    <property type="entry name" value="Winged helix-like DNA-binding domain superfamily/Winged helix DNA-binding domain"/>
    <property type="match status" value="1"/>
</dbReference>
<dbReference type="InterPro" id="IPR036390">
    <property type="entry name" value="WH_DNA-bd_sf"/>
</dbReference>
<proteinExistence type="inferred from homology"/>
<dbReference type="PROSITE" id="PS01125">
    <property type="entry name" value="ROK"/>
    <property type="match status" value="1"/>
</dbReference>
<dbReference type="Pfam" id="PF00480">
    <property type="entry name" value="ROK"/>
    <property type="match status" value="1"/>
</dbReference>
<accession>A0A6B8RST1</accession>
<comment type="function">
    <text evidence="1">Transcriptional repressor of xylose-utilizing enzymes.</text>
</comment>
<dbReference type="SUPFAM" id="SSF46785">
    <property type="entry name" value="Winged helix' DNA-binding domain"/>
    <property type="match status" value="1"/>
</dbReference>
<sequence>MRPIKGDLKLMKALNRTAILQLFHSKGTLTRVEIAKLANLTPTTVSSQVDGLVNEGFLDELGKTDSNSVGRKAIKLEITRSKGYIIVVCLSAQSFTCSLVNFHGEIIEEIHSPSKAGNKSACDFIEDGIPRLMKIAKVKKIEKIKGISVVSPGIIDEQNGVIKFSRVLEIHDLQIKKILEDKYKFNIEVINDMNASVFAEHYYGLNNVYKNLLYISIEEGIGSGIIINEQIYSGFNGSAGEIGHTCVDPDGITCSCGNKGCIETILTIPFILLRAQEAAQAASDAVVPENFDDVISMYEQGAEWIQPIMEQALQVMSQTFALLFNFLSPEILIVNGWPTRSEKFVQEMKKKLEEFPFPTPNSSSRIVFKKLEHNQMIIGAAIWLFQGLFSGTLFSKRHTSLDEEFLNHLEK</sequence>
<dbReference type="GO" id="GO:0003677">
    <property type="term" value="F:DNA binding"/>
    <property type="evidence" value="ECO:0007669"/>
    <property type="project" value="UniProtKB-KW"/>
</dbReference>
<dbReference type="PANTHER" id="PTHR18964:SF149">
    <property type="entry name" value="BIFUNCTIONAL UDP-N-ACETYLGLUCOSAMINE 2-EPIMERASE_N-ACETYLMANNOSAMINE KINASE"/>
    <property type="match status" value="1"/>
</dbReference>
<keyword evidence="3" id="KW-0859">Xylose metabolism</keyword>
<dbReference type="PANTHER" id="PTHR18964">
    <property type="entry name" value="ROK (REPRESSOR, ORF, KINASE) FAMILY"/>
    <property type="match status" value="1"/>
</dbReference>
<dbReference type="InterPro" id="IPR043129">
    <property type="entry name" value="ATPase_NBD"/>
</dbReference>
<dbReference type="Proteomes" id="UP000426246">
    <property type="component" value="Chromosome"/>
</dbReference>
<evidence type="ECO:0000256" key="4">
    <source>
        <dbReference type="ARBA" id="ARBA00023125"/>
    </source>
</evidence>
<dbReference type="GO" id="GO:0042732">
    <property type="term" value="P:D-xylose metabolic process"/>
    <property type="evidence" value="ECO:0007669"/>
    <property type="project" value="UniProtKB-KW"/>
</dbReference>
<reference evidence="6" key="1">
    <citation type="submission" date="2018-11" db="EMBL/GenBank/DDBJ databases">
        <title>Complete genome sequence of Paenibacillus sp. ML311-T8.</title>
        <authorList>
            <person name="Nam Y.-D."/>
            <person name="Kang J."/>
            <person name="Chung W.-H."/>
            <person name="Park Y.S."/>
        </authorList>
    </citation>
    <scope>NUCLEOTIDE SEQUENCE [LARGE SCALE GENOMIC DNA]</scope>
    <source>
        <strain evidence="6">ML311-T8</strain>
    </source>
</reference>
<evidence type="ECO:0000256" key="3">
    <source>
        <dbReference type="ARBA" id="ARBA00022629"/>
    </source>
</evidence>
<keyword evidence="6" id="KW-1185">Reference proteome</keyword>
<keyword evidence="4" id="KW-0238">DNA-binding</keyword>
<dbReference type="Gene3D" id="3.30.420.40">
    <property type="match status" value="2"/>
</dbReference>
<name>A0A6B8RST1_9BACL</name>
<gene>
    <name evidence="5" type="ORF">EHS13_27515</name>
</gene>
<evidence type="ECO:0000256" key="2">
    <source>
        <dbReference type="ARBA" id="ARBA00006479"/>
    </source>
</evidence>
<dbReference type="InterPro" id="IPR011991">
    <property type="entry name" value="ArsR-like_HTH"/>
</dbReference>
<evidence type="ECO:0000313" key="5">
    <source>
        <dbReference type="EMBL" id="QGQ98366.1"/>
    </source>
</evidence>
<protein>
    <submittedName>
        <fullName evidence="5">ROK family transcriptional regulator</fullName>
    </submittedName>
</protein>
<evidence type="ECO:0000256" key="1">
    <source>
        <dbReference type="ARBA" id="ARBA00002486"/>
    </source>
</evidence>
<dbReference type="InterPro" id="IPR036388">
    <property type="entry name" value="WH-like_DNA-bd_sf"/>
</dbReference>
<comment type="similarity">
    <text evidence="2">Belongs to the ROK (NagC/XylR) family.</text>
</comment>
<dbReference type="AlphaFoldDB" id="A0A6B8RST1"/>
<dbReference type="CDD" id="cd00090">
    <property type="entry name" value="HTH_ARSR"/>
    <property type="match status" value="1"/>
</dbReference>
<dbReference type="EMBL" id="CP034235">
    <property type="protein sequence ID" value="QGQ98366.1"/>
    <property type="molecule type" value="Genomic_DNA"/>
</dbReference>
<keyword evidence="3" id="KW-0119">Carbohydrate metabolism</keyword>